<reference evidence="2" key="1">
    <citation type="submission" date="2021-01" db="EMBL/GenBank/DDBJ databases">
        <authorList>
            <person name="Kaushik A."/>
        </authorList>
    </citation>
    <scope>NUCLEOTIDE SEQUENCE</scope>
    <source>
        <strain evidence="2">AG1-1A</strain>
    </source>
</reference>
<dbReference type="AlphaFoldDB" id="A0A8H2XIB8"/>
<keyword evidence="1" id="KW-0812">Transmembrane</keyword>
<feature type="transmembrane region" description="Helical" evidence="1">
    <location>
        <begin position="93"/>
        <end position="113"/>
    </location>
</feature>
<evidence type="ECO:0000313" key="3">
    <source>
        <dbReference type="Proteomes" id="UP000663840"/>
    </source>
</evidence>
<keyword evidence="1" id="KW-0472">Membrane</keyword>
<evidence type="ECO:0000256" key="1">
    <source>
        <dbReference type="SAM" id="Phobius"/>
    </source>
</evidence>
<organism evidence="2 3">
    <name type="scientific">Rhizoctonia solani</name>
    <dbReference type="NCBI Taxonomy" id="456999"/>
    <lineage>
        <taxon>Eukaryota</taxon>
        <taxon>Fungi</taxon>
        <taxon>Dikarya</taxon>
        <taxon>Basidiomycota</taxon>
        <taxon>Agaricomycotina</taxon>
        <taxon>Agaricomycetes</taxon>
        <taxon>Cantharellales</taxon>
        <taxon>Ceratobasidiaceae</taxon>
        <taxon>Rhizoctonia</taxon>
    </lineage>
</organism>
<evidence type="ECO:0008006" key="4">
    <source>
        <dbReference type="Google" id="ProtNLM"/>
    </source>
</evidence>
<name>A0A8H2XIB8_9AGAM</name>
<keyword evidence="1" id="KW-1133">Transmembrane helix</keyword>
<protein>
    <recommendedName>
        <fullName evidence="4">Transmembrane protein</fullName>
    </recommendedName>
</protein>
<gene>
    <name evidence="2" type="ORF">RDB_LOCUS59567</name>
</gene>
<feature type="transmembrane region" description="Helical" evidence="1">
    <location>
        <begin position="210"/>
        <end position="230"/>
    </location>
</feature>
<dbReference type="EMBL" id="CAJMWR010001442">
    <property type="protein sequence ID" value="CAE6425858.1"/>
    <property type="molecule type" value="Genomic_DNA"/>
</dbReference>
<feature type="transmembrane region" description="Helical" evidence="1">
    <location>
        <begin position="134"/>
        <end position="159"/>
    </location>
</feature>
<sequence>MLQNTRSPLRVAIFRVRLKNQNCGGLWWSDFHTLIQHATVFYDLHDCFSSAGPFRLLIRRPLFYKSNATRQPAVPVYLSASSMDATLPSEPSAAMLNLSALAYLLGTTIITWCMARVSKKYRLWTKKGWKTMTWARICFLLVLLNSWLYILMTGALLYGASRHHSPHRCSLGIHLCVLLYTTEKVLIHLCLTERVRAVWGASHQRWQSSIYIFCISLVLPLLCVVGIVIIPRVVHYIHNGYCVLGFDRLSSVLLPAYDISINVALSDRASLISLVTTVTNCAVIYILNGNEAIWVCFGSCVVDLVTNAAGLYWALQGPDESTCSWDRSVHTSSIGNIASPQPGAAHAVAVNRDLSEMLDEPSQQDDPFEDGSGVTTYELALYVSDLQRPDPIVQRSRHDDNFLHRSPVC</sequence>
<dbReference type="PANTHER" id="PTHR38848:SF3">
    <property type="entry name" value="G-PROTEIN COUPLED RECEPTORS FAMILY 3 PROFILE DOMAIN-CONTAINING PROTEIN"/>
    <property type="match status" value="1"/>
</dbReference>
<proteinExistence type="predicted"/>
<accession>A0A8H2XIB8</accession>
<evidence type="ECO:0000313" key="2">
    <source>
        <dbReference type="EMBL" id="CAE6425858.1"/>
    </source>
</evidence>
<dbReference type="PANTHER" id="PTHR38848">
    <property type="entry name" value="G-PROTEIN COUPLED RECEPTORS FAMILY 3 PROFILE DOMAIN-CONTAINING PROTEIN"/>
    <property type="match status" value="1"/>
</dbReference>
<comment type="caution">
    <text evidence="2">The sequence shown here is derived from an EMBL/GenBank/DDBJ whole genome shotgun (WGS) entry which is preliminary data.</text>
</comment>
<dbReference type="Proteomes" id="UP000663840">
    <property type="component" value="Unassembled WGS sequence"/>
</dbReference>